<proteinExistence type="predicted"/>
<protein>
    <submittedName>
        <fullName evidence="1">Uncharacterized protein</fullName>
    </submittedName>
</protein>
<organism evidence="1">
    <name type="scientific">Rhizophagus irregularis (strain DAOM 181602 / DAOM 197198 / MUCL 43194)</name>
    <name type="common">Arbuscular mycorrhizal fungus</name>
    <name type="synonym">Glomus intraradices</name>
    <dbReference type="NCBI Taxonomy" id="747089"/>
    <lineage>
        <taxon>Eukaryota</taxon>
        <taxon>Fungi</taxon>
        <taxon>Fungi incertae sedis</taxon>
        <taxon>Mucoromycota</taxon>
        <taxon>Glomeromycotina</taxon>
        <taxon>Glomeromycetes</taxon>
        <taxon>Glomerales</taxon>
        <taxon>Glomeraceae</taxon>
        <taxon>Rhizophagus</taxon>
    </lineage>
</organism>
<name>U9TN17_RHIID</name>
<sequence length="82" mass="9889">MKQQKKLDEYTKHEEVVQTDNRQKFIVMGQMYQETKRPTKEELEGYDEVNTVCSTRLPENEEEKMFRKNVLRLPSDICLFSE</sequence>
<dbReference type="HOGENOM" id="CLU_2559454_0_0_1"/>
<evidence type="ECO:0000313" key="1">
    <source>
        <dbReference type="EMBL" id="ESA07703.1"/>
    </source>
</evidence>
<reference evidence="1" key="1">
    <citation type="submission" date="2013-07" db="EMBL/GenBank/DDBJ databases">
        <title>The genome of an arbuscular mycorrhizal fungus provides insights into the evolution of the oldest plant symbiosis.</title>
        <authorList>
            <consortium name="DOE Joint Genome Institute"/>
            <person name="Tisserant E."/>
            <person name="Malbreil M."/>
            <person name="Kuo A."/>
            <person name="Kohler A."/>
            <person name="Symeonidi A."/>
            <person name="Balestrini R."/>
            <person name="Charron P."/>
            <person name="Duensing N."/>
            <person name="Frei-dit-Frey N."/>
            <person name="Gianinazzi-Pearson V."/>
            <person name="Gilbert B."/>
            <person name="Handa Y."/>
            <person name="Hijri M."/>
            <person name="Kaul R."/>
            <person name="Kawaguchi M."/>
            <person name="Krajinski F."/>
            <person name="Lammers P."/>
            <person name="Lapierre D."/>
            <person name="Masclaux F.G."/>
            <person name="Murat C."/>
            <person name="Morin E."/>
            <person name="Ndikumana S."/>
            <person name="Pagni M."/>
            <person name="Petitpierre D."/>
            <person name="Requena N."/>
            <person name="Rosikiewicz P."/>
            <person name="Riley R."/>
            <person name="Saito K."/>
            <person name="San Clemente H."/>
            <person name="Shapiro H."/>
            <person name="van Tuinen D."/>
            <person name="Becard G."/>
            <person name="Bonfante P."/>
            <person name="Paszkowski U."/>
            <person name="Shachar-Hill Y."/>
            <person name="Young J.P."/>
            <person name="Sanders I.R."/>
            <person name="Henrissat B."/>
            <person name="Rensing S.A."/>
            <person name="Grigoriev I.V."/>
            <person name="Corradi N."/>
            <person name="Roux C."/>
            <person name="Martin F."/>
        </authorList>
    </citation>
    <scope>NUCLEOTIDE SEQUENCE</scope>
    <source>
        <strain evidence="1">DAOM 197198</strain>
    </source>
</reference>
<dbReference type="EMBL" id="KI290022">
    <property type="protein sequence ID" value="ESA07703.1"/>
    <property type="molecule type" value="Genomic_DNA"/>
</dbReference>
<gene>
    <name evidence="1" type="ORF">GLOINDRAFT_3694</name>
</gene>
<dbReference type="AlphaFoldDB" id="U9TN17"/>
<accession>U9TN17</accession>